<evidence type="ECO:0000259" key="2">
    <source>
        <dbReference type="Pfam" id="PF01425"/>
    </source>
</evidence>
<organism evidence="4">
    <name type="scientific">Bionectria ochroleuca</name>
    <name type="common">Gliocladium roseum</name>
    <dbReference type="NCBI Taxonomy" id="29856"/>
    <lineage>
        <taxon>Eukaryota</taxon>
        <taxon>Fungi</taxon>
        <taxon>Dikarya</taxon>
        <taxon>Ascomycota</taxon>
        <taxon>Pezizomycotina</taxon>
        <taxon>Sordariomycetes</taxon>
        <taxon>Hypocreomycetidae</taxon>
        <taxon>Hypocreales</taxon>
        <taxon>Bionectriaceae</taxon>
        <taxon>Clonostachys</taxon>
    </lineage>
</organism>
<dbReference type="InterPro" id="IPR036928">
    <property type="entry name" value="AS_sf"/>
</dbReference>
<sequence length="631" mass="67643">MKGLAILGLVSSVASQLLSTGASFKIKDNYYYVSPFSQGKAFDGSLNSTSLPQAFGFAPVTVVADSITQSALGDLFGNWSTKDDVWNPEFLSAVFIADYNDNVTSKQTLYAGIDTSLVVPLAKESAIPSGPYFLNVASGELYQAFRLYRDVVGAFSAGIIQSPKGDSFQQLSAQVPASDAATIGVPSRLYFTPSPEKPLAGIRLGVKELYDLAGMRKSNGNRAWWRLYPAATKTAPCIQSLVDAGAVIVGYNKMSQFANGEQPTGDWVDYHSPFNPRGDGYNDPYSSSSGGGASIGAYEWLDISIGTDTGGSIRGPAGAQGVFGNRPSKGLVTLDGAMPLSTTLDTAGFIVRDPALWDAANKVLYGKNYTSYETSSVSKYPSKVYTYGFDGAHSLVTNFANDLASFVGADGPTTFDLESAWTSTGPGGDPLKVMLRNTYAALIGLEQIKLVRDPFYADYAAAYDGRRPFVNPVPLIRWAWAEALPEGSYEAALQNKTTFMDWFNKEVLPRSSDEAQCSESILLYPGMDGTPTPRNEYFEEPGPATGFGTSRISVFSEVPDNVFPLGEAATNSSITGKDELLPVTVNVLVAKGCDGILPRLAKDLVEKGILKVPQAGRTMEGGEILLRRSEW</sequence>
<evidence type="ECO:0000259" key="3">
    <source>
        <dbReference type="Pfam" id="PF26053"/>
    </source>
</evidence>
<dbReference type="EMBL" id="CDPU01000038">
    <property type="protein sequence ID" value="CEO53867.1"/>
    <property type="molecule type" value="Genomic_DNA"/>
</dbReference>
<keyword evidence="1" id="KW-0732">Signal</keyword>
<name>A0A0B7KEG7_BIOOC</name>
<accession>A0A0B7KEG7</accession>
<feature type="domain" description="Scytalone dehydratase-like protein Arp1 N-terminal" evidence="3">
    <location>
        <begin position="48"/>
        <end position="148"/>
    </location>
</feature>
<dbReference type="PANTHER" id="PTHR46310:SF7">
    <property type="entry name" value="AMIDASE 1"/>
    <property type="match status" value="1"/>
</dbReference>
<feature type="domain" description="Amidase" evidence="2">
    <location>
        <begin position="194"/>
        <end position="354"/>
    </location>
</feature>
<evidence type="ECO:0000313" key="4">
    <source>
        <dbReference type="EMBL" id="CEO53867.1"/>
    </source>
</evidence>
<dbReference type="InterPro" id="IPR023631">
    <property type="entry name" value="Amidase_dom"/>
</dbReference>
<feature type="chain" id="PRO_5012520115" evidence="1">
    <location>
        <begin position="16"/>
        <end position="631"/>
    </location>
</feature>
<protein>
    <submittedName>
        <fullName evidence="4">Uncharacterized protein</fullName>
    </submittedName>
</protein>
<dbReference type="AlphaFoldDB" id="A0A0B7KEG7"/>
<reference evidence="4" key="1">
    <citation type="submission" date="2015-01" db="EMBL/GenBank/DDBJ databases">
        <authorList>
            <person name="Durling Mikael"/>
        </authorList>
    </citation>
    <scope>NUCLEOTIDE SEQUENCE</scope>
</reference>
<dbReference type="PANTHER" id="PTHR46310">
    <property type="entry name" value="AMIDASE 1"/>
    <property type="match status" value="1"/>
</dbReference>
<dbReference type="Pfam" id="PF01425">
    <property type="entry name" value="Amidase"/>
    <property type="match status" value="1"/>
</dbReference>
<dbReference type="InterPro" id="IPR058329">
    <property type="entry name" value="Arp1_N"/>
</dbReference>
<dbReference type="SUPFAM" id="SSF75304">
    <property type="entry name" value="Amidase signature (AS) enzymes"/>
    <property type="match status" value="1"/>
</dbReference>
<dbReference type="Gene3D" id="3.90.1300.10">
    <property type="entry name" value="Amidase signature (AS) domain"/>
    <property type="match status" value="1"/>
</dbReference>
<gene>
    <name evidence="4" type="ORF">BN869_000009925_1</name>
</gene>
<evidence type="ECO:0000256" key="1">
    <source>
        <dbReference type="SAM" id="SignalP"/>
    </source>
</evidence>
<proteinExistence type="predicted"/>
<feature type="signal peptide" evidence="1">
    <location>
        <begin position="1"/>
        <end position="15"/>
    </location>
</feature>
<dbReference type="Pfam" id="PF26053">
    <property type="entry name" value="DUF8016"/>
    <property type="match status" value="1"/>
</dbReference>